<keyword evidence="2" id="KW-1133">Transmembrane helix</keyword>
<dbReference type="GeneID" id="100570911"/>
<sequence length="559" mass="65221">MVWYDYSPQIVAGTITFLVFAISYFFIKRRYTQSSIVYRNSTEESDVYGSSDNLFNKSSSTESLNLDQEKKMVDINNVTRRSGYGSTEDEMQESKNYTTTQDDSDNCKLNSDSHSSNMSWESCREGISHAELGFVHSEICQPLNQYTMDKKNETRTQKITRTFFTDRKHKSIKAIQKKTPEKYLVTKMNEDYDQHTLNNDKLEYHLDNTEHELKHGNNLENTKLSSTYRYELKYEYDLDNTKYELKNKNKLEITKISSIHHDELKDEYSLDNTEHKLRDAHNLEITKLSSTYQDEFKDKYNLDTTEHELKHENKLEITNLSSTYQNKLENEYSLDNTEHKLRDAHNLEITKLSSTYQDEFKDKYNLDNTEHELKHENKLEITNLSSTYQNKLENECNLDNTEQELKDDNSLEISEISSIHHDELENKYSLNNREHSSNDDHVMLANVLETTGLSQIHQDEQNCDYNFLTSPLSSLNNDKSISGIDSPNIKFHHDEIQDISGCCNTCSSECTESLPSPIFNNDSSIDDIQYVEDYSDIIFFDPTLSDDAMNEAFVVVEDI</sequence>
<name>A0A8R2JRZ3_ACYPI</name>
<feature type="compositionally biased region" description="Polar residues" evidence="1">
    <location>
        <begin position="94"/>
        <end position="111"/>
    </location>
</feature>
<evidence type="ECO:0000256" key="2">
    <source>
        <dbReference type="SAM" id="Phobius"/>
    </source>
</evidence>
<organism evidence="3 4">
    <name type="scientific">Acyrthosiphon pisum</name>
    <name type="common">Pea aphid</name>
    <dbReference type="NCBI Taxonomy" id="7029"/>
    <lineage>
        <taxon>Eukaryota</taxon>
        <taxon>Metazoa</taxon>
        <taxon>Ecdysozoa</taxon>
        <taxon>Arthropoda</taxon>
        <taxon>Hexapoda</taxon>
        <taxon>Insecta</taxon>
        <taxon>Pterygota</taxon>
        <taxon>Neoptera</taxon>
        <taxon>Paraneoptera</taxon>
        <taxon>Hemiptera</taxon>
        <taxon>Sternorrhyncha</taxon>
        <taxon>Aphidomorpha</taxon>
        <taxon>Aphidoidea</taxon>
        <taxon>Aphididae</taxon>
        <taxon>Macrosiphini</taxon>
        <taxon>Acyrthosiphon</taxon>
    </lineage>
</organism>
<reference evidence="4" key="1">
    <citation type="submission" date="2010-06" db="EMBL/GenBank/DDBJ databases">
        <authorList>
            <person name="Jiang H."/>
            <person name="Abraham K."/>
            <person name="Ali S."/>
            <person name="Alsbrooks S.L."/>
            <person name="Anim B.N."/>
            <person name="Anosike U.S."/>
            <person name="Attaway T."/>
            <person name="Bandaranaike D.P."/>
            <person name="Battles P.K."/>
            <person name="Bell S.N."/>
            <person name="Bell A.V."/>
            <person name="Beltran B."/>
            <person name="Bickham C."/>
            <person name="Bustamante Y."/>
            <person name="Caleb T."/>
            <person name="Canada A."/>
            <person name="Cardenas V."/>
            <person name="Carter K."/>
            <person name="Chacko J."/>
            <person name="Chandrabose M.N."/>
            <person name="Chavez D."/>
            <person name="Chavez A."/>
            <person name="Chen L."/>
            <person name="Chu H.-S."/>
            <person name="Claassen K.J."/>
            <person name="Cockrell R."/>
            <person name="Collins M."/>
            <person name="Cooper J.A."/>
            <person name="Cree A."/>
            <person name="Curry S.M."/>
            <person name="Da Y."/>
            <person name="Dao M.D."/>
            <person name="Das B."/>
            <person name="Davila M.-L."/>
            <person name="Davy-Carroll L."/>
            <person name="Denson S."/>
            <person name="Dinh H."/>
            <person name="Ebong V.E."/>
            <person name="Edwards J.R."/>
            <person name="Egan A."/>
            <person name="El-Daye J."/>
            <person name="Escobedo L."/>
            <person name="Fernandez S."/>
            <person name="Fernando P.R."/>
            <person name="Flagg N."/>
            <person name="Forbes L.D."/>
            <person name="Fowler R.G."/>
            <person name="Fu Q."/>
            <person name="Gabisi R.A."/>
            <person name="Ganer J."/>
            <person name="Garbino Pronczuk A."/>
            <person name="Garcia R.M."/>
            <person name="Garner T."/>
            <person name="Garrett T.E."/>
            <person name="Gonzalez D.A."/>
            <person name="Hamid H."/>
            <person name="Hawkins E.S."/>
            <person name="Hirani K."/>
            <person name="Hogues M.E."/>
            <person name="Hollins B."/>
            <person name="Hsiao C.-H."/>
            <person name="Jabil R."/>
            <person name="James M.L."/>
            <person name="Jhangiani S.N."/>
            <person name="Johnson B."/>
            <person name="Johnson Q."/>
            <person name="Joshi V."/>
            <person name="Kalu J.B."/>
            <person name="Kam C."/>
            <person name="Kashfia A."/>
            <person name="Keebler J."/>
            <person name="Kisamo H."/>
            <person name="Kovar C.L."/>
            <person name="Lago L.A."/>
            <person name="Lai C.-Y."/>
            <person name="Laidlaw J."/>
            <person name="Lara F."/>
            <person name="Le T.-K."/>
            <person name="Lee S.L."/>
            <person name="Legall F.H."/>
            <person name="Lemon S.J."/>
            <person name="Lewis L.R."/>
            <person name="Li B."/>
            <person name="Liu Y."/>
            <person name="Liu Y.-S."/>
            <person name="Lopez J."/>
            <person name="Lozado R.J."/>
            <person name="Lu J."/>
            <person name="Madu R.C."/>
            <person name="Maheshwari M."/>
            <person name="Maheshwari R."/>
            <person name="Malloy K."/>
            <person name="Martinez E."/>
            <person name="Mathew T."/>
            <person name="Mercado I.C."/>
            <person name="Mercado C."/>
            <person name="Meyer B."/>
            <person name="Montgomery K."/>
            <person name="Morgan M.B."/>
            <person name="Munidasa M."/>
            <person name="Nazareth L.V."/>
            <person name="Nelson J."/>
            <person name="Ng B.M."/>
            <person name="Nguyen N.B."/>
            <person name="Nguyen P.Q."/>
            <person name="Nguyen T."/>
            <person name="Obregon M."/>
            <person name="Okwuonu G.O."/>
            <person name="Onwere C.G."/>
            <person name="Orozco G."/>
            <person name="Parra A."/>
            <person name="Patel S."/>
            <person name="Patil S."/>
            <person name="Perez A."/>
            <person name="Perez Y."/>
            <person name="Pham C."/>
            <person name="Primus E.L."/>
            <person name="Pu L.-L."/>
            <person name="Puazo M."/>
            <person name="Qin X."/>
            <person name="Quiroz J.B."/>
            <person name="Reese J."/>
            <person name="Richards S."/>
            <person name="Rives C.M."/>
            <person name="Robberts R."/>
            <person name="Ruiz S.J."/>
            <person name="Ruiz M.J."/>
            <person name="Santibanez J."/>
            <person name="Schneider B.W."/>
            <person name="Sisson I."/>
            <person name="Smith M."/>
            <person name="Sodergren E."/>
            <person name="Song X.-Z."/>
            <person name="Song B.B."/>
            <person name="Summersgill H."/>
            <person name="Thelus R."/>
            <person name="Thornton R.D."/>
            <person name="Trejos Z.Y."/>
            <person name="Usmani K."/>
            <person name="Vattathil S."/>
            <person name="Villasana D."/>
            <person name="Walker D.L."/>
            <person name="Wang S."/>
            <person name="Wang K."/>
            <person name="White C.S."/>
            <person name="Williams A.C."/>
            <person name="Williamson J."/>
            <person name="Wilson K."/>
            <person name="Woghiren I.O."/>
            <person name="Woodworth J.R."/>
            <person name="Worley K.C."/>
            <person name="Wright R.A."/>
            <person name="Wu W."/>
            <person name="Young L."/>
            <person name="Zhang L."/>
            <person name="Zhang J."/>
            <person name="Zhu Y."/>
            <person name="Muzny D.M."/>
            <person name="Weinstock G."/>
            <person name="Gibbs R.A."/>
        </authorList>
    </citation>
    <scope>NUCLEOTIDE SEQUENCE [LARGE SCALE GENOMIC DNA]</scope>
    <source>
        <strain evidence="4">LSR1</strain>
    </source>
</reference>
<evidence type="ECO:0000313" key="3">
    <source>
        <dbReference type="EnsemblMetazoa" id="XP_029344830.1"/>
    </source>
</evidence>
<dbReference type="RefSeq" id="XP_029344830.1">
    <property type="nucleotide sequence ID" value="XM_029488970.1"/>
</dbReference>
<feature type="region of interest" description="Disordered" evidence="1">
    <location>
        <begin position="79"/>
        <end position="111"/>
    </location>
</feature>
<keyword evidence="4" id="KW-1185">Reference proteome</keyword>
<keyword evidence="2" id="KW-0812">Transmembrane</keyword>
<evidence type="ECO:0000256" key="1">
    <source>
        <dbReference type="SAM" id="MobiDB-lite"/>
    </source>
</evidence>
<feature type="transmembrane region" description="Helical" evidence="2">
    <location>
        <begin position="6"/>
        <end position="27"/>
    </location>
</feature>
<evidence type="ECO:0000313" key="4">
    <source>
        <dbReference type="Proteomes" id="UP000007819"/>
    </source>
</evidence>
<dbReference type="OrthoDB" id="6624561at2759"/>
<accession>A0A8R2JRZ3</accession>
<dbReference type="Proteomes" id="UP000007819">
    <property type="component" value="Chromosome X"/>
</dbReference>
<dbReference type="AlphaFoldDB" id="A0A8R2JRZ3"/>
<keyword evidence="2" id="KW-0472">Membrane</keyword>
<reference evidence="3" key="2">
    <citation type="submission" date="2022-06" db="UniProtKB">
        <authorList>
            <consortium name="EnsemblMetazoa"/>
        </authorList>
    </citation>
    <scope>IDENTIFICATION</scope>
</reference>
<dbReference type="EnsemblMetazoa" id="XM_029488970.1">
    <property type="protein sequence ID" value="XP_029344830.1"/>
    <property type="gene ID" value="LOC100570911"/>
</dbReference>
<proteinExistence type="predicted"/>
<protein>
    <submittedName>
        <fullName evidence="3">Uncharacterized protein</fullName>
    </submittedName>
</protein>